<dbReference type="Pfam" id="PF00378">
    <property type="entry name" value="ECH_1"/>
    <property type="match status" value="1"/>
</dbReference>
<keyword evidence="3" id="KW-1185">Reference proteome</keyword>
<dbReference type="EMBL" id="CP071382">
    <property type="protein sequence ID" value="QSV45508.1"/>
    <property type="molecule type" value="Genomic_DNA"/>
</dbReference>
<evidence type="ECO:0000256" key="1">
    <source>
        <dbReference type="ARBA" id="ARBA00005254"/>
    </source>
</evidence>
<dbReference type="InterPro" id="IPR001753">
    <property type="entry name" value="Enoyl-CoA_hydra/iso"/>
</dbReference>
<proteinExistence type="inferred from homology"/>
<reference evidence="2 3" key="1">
    <citation type="submission" date="2021-03" db="EMBL/GenBank/DDBJ databases">
        <title>Geobacter metallireducens gen. nov. sp. nov., a microorganism capable of coupling the complete oxidation of organic compounds to the reduction of iron and other metals.</title>
        <authorList>
            <person name="Li Y."/>
        </authorList>
    </citation>
    <scope>NUCLEOTIDE SEQUENCE [LARGE SCALE GENOMIC DNA]</scope>
    <source>
        <strain evidence="2 3">Jerry-YX</strain>
    </source>
</reference>
<dbReference type="CDD" id="cd06558">
    <property type="entry name" value="crotonase-like"/>
    <property type="match status" value="1"/>
</dbReference>
<evidence type="ECO:0000313" key="2">
    <source>
        <dbReference type="EMBL" id="QSV45508.1"/>
    </source>
</evidence>
<dbReference type="SUPFAM" id="SSF52096">
    <property type="entry name" value="ClpP/crotonase"/>
    <property type="match status" value="1"/>
</dbReference>
<evidence type="ECO:0000313" key="3">
    <source>
        <dbReference type="Proteomes" id="UP000663651"/>
    </source>
</evidence>
<dbReference type="Gene3D" id="3.90.226.10">
    <property type="entry name" value="2-enoyl-CoA Hydratase, Chain A, domain 1"/>
    <property type="match status" value="1"/>
</dbReference>
<dbReference type="RefSeq" id="WP_207163301.1">
    <property type="nucleotide sequence ID" value="NZ_CP071382.1"/>
</dbReference>
<sequence length="238" mass="26391">MEYQTIMATTGDSGLGTIILNRPERRNAISILMRQEISACLTTWNEDDNVRCVIITGAGNTFSSGFDLEEFKQVECHAELLASSSRYHLDLWNFSKPTIAVINGPTMGGGFDLACFCDIRIAAISAFFGHPEIKFGAPPLYTPLRRIVGDGYARDLCLTGRRIDSTEAMRIGLVSAVYEVEQLPEESSKFVAAILEAPADGLRYLKRTFVADNCSFEESFVLEHDRAFREVILKLFGG</sequence>
<dbReference type="InterPro" id="IPR029045">
    <property type="entry name" value="ClpP/crotonase-like_dom_sf"/>
</dbReference>
<accession>A0ABX7Q261</accession>
<comment type="similarity">
    <text evidence="1">Belongs to the enoyl-CoA hydratase/isomerase family.</text>
</comment>
<name>A0ABX7Q261_9BACT</name>
<dbReference type="PANTHER" id="PTHR43802">
    <property type="entry name" value="ENOYL-COA HYDRATASE"/>
    <property type="match status" value="1"/>
</dbReference>
<dbReference type="PANTHER" id="PTHR43802:SF1">
    <property type="entry name" value="IP11341P-RELATED"/>
    <property type="match status" value="1"/>
</dbReference>
<dbReference type="Proteomes" id="UP000663651">
    <property type="component" value="Chromosome"/>
</dbReference>
<gene>
    <name evidence="2" type="ORF">JZM60_15530</name>
</gene>
<protein>
    <submittedName>
        <fullName evidence="2">Enoyl-CoA hydratase/isomerase family protein</fullName>
    </submittedName>
</protein>
<organism evidence="2 3">
    <name type="scientific">Geobacter benzoatilyticus</name>
    <dbReference type="NCBI Taxonomy" id="2815309"/>
    <lineage>
        <taxon>Bacteria</taxon>
        <taxon>Pseudomonadati</taxon>
        <taxon>Thermodesulfobacteriota</taxon>
        <taxon>Desulfuromonadia</taxon>
        <taxon>Geobacterales</taxon>
        <taxon>Geobacteraceae</taxon>
        <taxon>Geobacter</taxon>
    </lineage>
</organism>